<dbReference type="InterPro" id="IPR036955">
    <property type="entry name" value="AP2/ERF_dom_sf"/>
</dbReference>
<sequence length="392" mass="45724">MFQTGVAMQDQDASSSMISSSKSPIINVETLSLSNKLGRLHSNIGNVEKFKGIVPQKNGHWGAQIYANHQRIWLGTFKTEKEAAMAYDSAAIKLRSTDLHRNFPWNDHNVQEPSFQNQYSTERILNMIRDGSYQQLFVDFLMKQSRREEICGSTDDLNGRRVHVDDEQFSCMQLFQKDLTPSDVGKLNRLVIPKKFAVKYFPYIFKDVEDQRVLNSGVDDTELIFYDRFMKSWKFRYCYWRSSQSFVFTKGWNKFVKEKKLKEKDIIAFYTCAFPEKVQEQHGQGQYFSMIDVVYCNEQSGKVAGFNHMEVMQRELAVILKQNMRKKLQRDGKELKEERVLKKKEMKNKVKGKGFRLFGVQISDVFHLETEVALQLQPSSQTGAKVTKKWLD</sequence>
<dbReference type="SUPFAM" id="SSF54171">
    <property type="entry name" value="DNA-binding domain"/>
    <property type="match status" value="1"/>
</dbReference>
<dbReference type="SMART" id="SM00380">
    <property type="entry name" value="AP2"/>
    <property type="match status" value="1"/>
</dbReference>
<proteinExistence type="inferred from homology"/>
<dbReference type="SMART" id="SM01019">
    <property type="entry name" value="B3"/>
    <property type="match status" value="1"/>
</dbReference>
<dbReference type="FunFam" id="3.30.730.10:FF:000008">
    <property type="entry name" value="AP2 domain-containing protein RAP2.8"/>
    <property type="match status" value="1"/>
</dbReference>
<reference evidence="11" key="1">
    <citation type="journal article" date="2019" name="Gigascience">
        <title>De novo genome assembly of the endangered Acer yangbiense, a plant species with extremely small populations endemic to Yunnan Province, China.</title>
        <authorList>
            <person name="Yang J."/>
            <person name="Wariss H.M."/>
            <person name="Tao L."/>
            <person name="Zhang R."/>
            <person name="Yun Q."/>
            <person name="Hollingsworth P."/>
            <person name="Dao Z."/>
            <person name="Luo G."/>
            <person name="Guo H."/>
            <person name="Ma Y."/>
            <person name="Sun W."/>
        </authorList>
    </citation>
    <scope>NUCLEOTIDE SEQUENCE [LARGE SCALE GENOMIC DNA]</scope>
    <source>
        <strain evidence="11">cv. br00</strain>
    </source>
</reference>
<dbReference type="AlphaFoldDB" id="A0A5N5NBZ0"/>
<comment type="caution">
    <text evidence="10">The sequence shown here is derived from an EMBL/GenBank/DDBJ whole genome shotgun (WGS) entry which is preliminary data.</text>
</comment>
<comment type="similarity">
    <text evidence="2">Belongs to the AP2/ERF transcription factor family. RAV subfamily.</text>
</comment>
<dbReference type="GO" id="GO:0003677">
    <property type="term" value="F:DNA binding"/>
    <property type="evidence" value="ECO:0007669"/>
    <property type="project" value="UniProtKB-KW"/>
</dbReference>
<feature type="domain" description="AP2/ERF" evidence="9">
    <location>
        <begin position="49"/>
        <end position="104"/>
    </location>
</feature>
<dbReference type="PANTHER" id="PTHR31140:SF80">
    <property type="entry name" value="AP2_ERF AND B3 DOMAIN TRANSCRIPTION FACTOR"/>
    <property type="match status" value="1"/>
</dbReference>
<dbReference type="InterPro" id="IPR001471">
    <property type="entry name" value="AP2/ERF_dom"/>
</dbReference>
<keyword evidence="5" id="KW-0238">DNA-binding</keyword>
<keyword evidence="6" id="KW-0804">Transcription</keyword>
<dbReference type="PANTHER" id="PTHR31140">
    <property type="entry name" value="B3 DOMAIN-CONTAINING TRANSCRIPTION FACTOR ABI3"/>
    <property type="match status" value="1"/>
</dbReference>
<dbReference type="InterPro" id="IPR015300">
    <property type="entry name" value="DNA-bd_pseudobarrel_sf"/>
</dbReference>
<dbReference type="Pfam" id="PF02362">
    <property type="entry name" value="B3"/>
    <property type="match status" value="1"/>
</dbReference>
<dbReference type="Gene3D" id="2.40.330.10">
    <property type="entry name" value="DNA-binding pseudobarrel domain"/>
    <property type="match status" value="1"/>
</dbReference>
<dbReference type="GO" id="GO:0003700">
    <property type="term" value="F:DNA-binding transcription factor activity"/>
    <property type="evidence" value="ECO:0007669"/>
    <property type="project" value="InterPro"/>
</dbReference>
<dbReference type="EMBL" id="VDCV01000003">
    <property type="protein sequence ID" value="KAB5565135.1"/>
    <property type="molecule type" value="Genomic_DNA"/>
</dbReference>
<dbReference type="InterPro" id="IPR003340">
    <property type="entry name" value="B3_DNA-bd"/>
</dbReference>
<evidence type="ECO:0000313" key="11">
    <source>
        <dbReference type="Proteomes" id="UP000326939"/>
    </source>
</evidence>
<keyword evidence="4" id="KW-0805">Transcription regulation</keyword>
<dbReference type="Gene3D" id="3.30.730.10">
    <property type="entry name" value="AP2/ERF domain"/>
    <property type="match status" value="1"/>
</dbReference>
<keyword evidence="11" id="KW-1185">Reference proteome</keyword>
<comment type="subcellular location">
    <subcellularLocation>
        <location evidence="1">Nucleus</location>
    </subcellularLocation>
</comment>
<name>A0A5N5NBZ0_9ROSI</name>
<evidence type="ECO:0000256" key="3">
    <source>
        <dbReference type="ARBA" id="ARBA00022745"/>
    </source>
</evidence>
<dbReference type="PROSITE" id="PS51032">
    <property type="entry name" value="AP2_ERF"/>
    <property type="match status" value="1"/>
</dbReference>
<dbReference type="GO" id="GO:0005634">
    <property type="term" value="C:nucleus"/>
    <property type="evidence" value="ECO:0007669"/>
    <property type="project" value="UniProtKB-SubCell"/>
</dbReference>
<dbReference type="CDD" id="cd00018">
    <property type="entry name" value="AP2"/>
    <property type="match status" value="1"/>
</dbReference>
<dbReference type="SUPFAM" id="SSF101936">
    <property type="entry name" value="DNA-binding pseudobarrel domain"/>
    <property type="match status" value="1"/>
</dbReference>
<dbReference type="InterPro" id="IPR044800">
    <property type="entry name" value="LEC2-like"/>
</dbReference>
<gene>
    <name evidence="10" type="ORF">DKX38_005189</name>
</gene>
<dbReference type="PROSITE" id="PS50863">
    <property type="entry name" value="B3"/>
    <property type="match status" value="1"/>
</dbReference>
<evidence type="ECO:0000256" key="7">
    <source>
        <dbReference type="ARBA" id="ARBA00023242"/>
    </source>
</evidence>
<feature type="domain" description="TF-B3" evidence="8">
    <location>
        <begin position="175"/>
        <end position="282"/>
    </location>
</feature>
<keyword evidence="7" id="KW-0539">Nucleus</keyword>
<dbReference type="GO" id="GO:0009873">
    <property type="term" value="P:ethylene-activated signaling pathway"/>
    <property type="evidence" value="ECO:0007669"/>
    <property type="project" value="UniProtKB-KW"/>
</dbReference>
<organism evidence="10 11">
    <name type="scientific">Salix brachista</name>
    <dbReference type="NCBI Taxonomy" id="2182728"/>
    <lineage>
        <taxon>Eukaryota</taxon>
        <taxon>Viridiplantae</taxon>
        <taxon>Streptophyta</taxon>
        <taxon>Embryophyta</taxon>
        <taxon>Tracheophyta</taxon>
        <taxon>Spermatophyta</taxon>
        <taxon>Magnoliopsida</taxon>
        <taxon>eudicotyledons</taxon>
        <taxon>Gunneridae</taxon>
        <taxon>Pentapetalae</taxon>
        <taxon>rosids</taxon>
        <taxon>fabids</taxon>
        <taxon>Malpighiales</taxon>
        <taxon>Salicaceae</taxon>
        <taxon>Saliceae</taxon>
        <taxon>Salix</taxon>
    </lineage>
</organism>
<evidence type="ECO:0000256" key="2">
    <source>
        <dbReference type="ARBA" id="ARBA00009089"/>
    </source>
</evidence>
<evidence type="ECO:0000256" key="1">
    <source>
        <dbReference type="ARBA" id="ARBA00004123"/>
    </source>
</evidence>
<dbReference type="InterPro" id="IPR016177">
    <property type="entry name" value="DNA-bd_dom_sf"/>
</dbReference>
<evidence type="ECO:0000256" key="6">
    <source>
        <dbReference type="ARBA" id="ARBA00023163"/>
    </source>
</evidence>
<keyword evidence="3" id="KW-0936">Ethylene signaling pathway</keyword>
<dbReference type="Proteomes" id="UP000326939">
    <property type="component" value="Chromosome 3"/>
</dbReference>
<protein>
    <submittedName>
        <fullName evidence="10">Uncharacterized protein</fullName>
    </submittedName>
</protein>
<dbReference type="CDD" id="cd10017">
    <property type="entry name" value="B3_DNA"/>
    <property type="match status" value="1"/>
</dbReference>
<evidence type="ECO:0000259" key="9">
    <source>
        <dbReference type="PROSITE" id="PS51032"/>
    </source>
</evidence>
<evidence type="ECO:0000256" key="4">
    <source>
        <dbReference type="ARBA" id="ARBA00023015"/>
    </source>
</evidence>
<evidence type="ECO:0000313" key="10">
    <source>
        <dbReference type="EMBL" id="KAB5565135.1"/>
    </source>
</evidence>
<evidence type="ECO:0000256" key="5">
    <source>
        <dbReference type="ARBA" id="ARBA00023125"/>
    </source>
</evidence>
<evidence type="ECO:0000259" key="8">
    <source>
        <dbReference type="PROSITE" id="PS50863"/>
    </source>
</evidence>
<accession>A0A5N5NBZ0</accession>